<keyword evidence="2" id="KW-1185">Reference proteome</keyword>
<protein>
    <submittedName>
        <fullName evidence="1">13401_t:CDS:1</fullName>
    </submittedName>
</protein>
<reference evidence="1" key="1">
    <citation type="submission" date="2021-06" db="EMBL/GenBank/DDBJ databases">
        <authorList>
            <person name="Kallberg Y."/>
            <person name="Tangrot J."/>
            <person name="Rosling A."/>
        </authorList>
    </citation>
    <scope>NUCLEOTIDE SEQUENCE</scope>
    <source>
        <strain evidence="1">28 12/20/2015</strain>
    </source>
</reference>
<feature type="non-terminal residue" evidence="1">
    <location>
        <position position="127"/>
    </location>
</feature>
<feature type="non-terminal residue" evidence="1">
    <location>
        <position position="1"/>
    </location>
</feature>
<dbReference type="Proteomes" id="UP000789366">
    <property type="component" value="Unassembled WGS sequence"/>
</dbReference>
<gene>
    <name evidence="1" type="ORF">SPELUC_LOCUS17855</name>
</gene>
<comment type="caution">
    <text evidence="1">The sequence shown here is derived from an EMBL/GenBank/DDBJ whole genome shotgun (WGS) entry which is preliminary data.</text>
</comment>
<organism evidence="1 2">
    <name type="scientific">Cetraspora pellucida</name>
    <dbReference type="NCBI Taxonomy" id="1433469"/>
    <lineage>
        <taxon>Eukaryota</taxon>
        <taxon>Fungi</taxon>
        <taxon>Fungi incertae sedis</taxon>
        <taxon>Mucoromycota</taxon>
        <taxon>Glomeromycotina</taxon>
        <taxon>Glomeromycetes</taxon>
        <taxon>Diversisporales</taxon>
        <taxon>Gigasporaceae</taxon>
        <taxon>Cetraspora</taxon>
    </lineage>
</organism>
<name>A0ACA9RLN6_9GLOM</name>
<accession>A0ACA9RLN6</accession>
<sequence length="127" mass="14687">RNRQTNKYIEKELNNYQEQLCGAKIRKAEVINQSRIANEPLVVFAPHSPVIMDYERLGEEITKISKMPASTTEKLLTSQRKLVYPVSFRLDVANWERLNKLLEKVNEGRVRKVNLTQLVKALIYCGG</sequence>
<proteinExistence type="predicted"/>
<dbReference type="EMBL" id="CAJVPW010077250">
    <property type="protein sequence ID" value="CAG8798648.1"/>
    <property type="molecule type" value="Genomic_DNA"/>
</dbReference>
<evidence type="ECO:0000313" key="1">
    <source>
        <dbReference type="EMBL" id="CAG8798648.1"/>
    </source>
</evidence>
<evidence type="ECO:0000313" key="2">
    <source>
        <dbReference type="Proteomes" id="UP000789366"/>
    </source>
</evidence>